<dbReference type="Pfam" id="PF13450">
    <property type="entry name" value="NAD_binding_8"/>
    <property type="match status" value="1"/>
</dbReference>
<feature type="region of interest" description="Disordered" evidence="7">
    <location>
        <begin position="573"/>
        <end position="593"/>
    </location>
</feature>
<dbReference type="EMBL" id="OU594942">
    <property type="protein sequence ID" value="CAG9277439.1"/>
    <property type="molecule type" value="Genomic_DNA"/>
</dbReference>
<keyword evidence="8" id="KW-1133">Transmembrane helix</keyword>
<name>A0A8J9WYY4_PHATR</name>
<dbReference type="AlphaFoldDB" id="A0A8J9WYY4"/>
<keyword evidence="8" id="KW-0812">Transmembrane</keyword>
<feature type="transmembrane region" description="Helical" evidence="8">
    <location>
        <begin position="207"/>
        <end position="231"/>
    </location>
</feature>
<keyword evidence="8" id="KW-0472">Membrane</keyword>
<protein>
    <submittedName>
        <fullName evidence="9">Uncharacterized protein</fullName>
    </submittedName>
</protein>
<dbReference type="InterPro" id="IPR052206">
    <property type="entry name" value="Retinol_saturase"/>
</dbReference>
<keyword evidence="5" id="KW-0521">NADP</keyword>
<dbReference type="SUPFAM" id="SSF51905">
    <property type="entry name" value="FAD/NAD(P)-binding domain"/>
    <property type="match status" value="1"/>
</dbReference>
<evidence type="ECO:0000256" key="4">
    <source>
        <dbReference type="ARBA" id="ARBA00022827"/>
    </source>
</evidence>
<evidence type="ECO:0000256" key="7">
    <source>
        <dbReference type="SAM" id="MobiDB-lite"/>
    </source>
</evidence>
<evidence type="ECO:0000256" key="5">
    <source>
        <dbReference type="ARBA" id="ARBA00022857"/>
    </source>
</evidence>
<evidence type="ECO:0000256" key="1">
    <source>
        <dbReference type="ARBA" id="ARBA00005855"/>
    </source>
</evidence>
<proteinExistence type="inferred from homology"/>
<keyword evidence="6" id="KW-0520">NAD</keyword>
<keyword evidence="2" id="KW-0285">Flavoprotein</keyword>
<keyword evidence="4" id="KW-0274">FAD</keyword>
<keyword evidence="3" id="KW-0732">Signal</keyword>
<dbReference type="PANTHER" id="PTHR46091">
    <property type="entry name" value="BLR7054 PROTEIN"/>
    <property type="match status" value="1"/>
</dbReference>
<evidence type="ECO:0000256" key="8">
    <source>
        <dbReference type="SAM" id="Phobius"/>
    </source>
</evidence>
<accession>A0A8J9WYY4</accession>
<evidence type="ECO:0000313" key="9">
    <source>
        <dbReference type="EMBL" id="CAG9277439.1"/>
    </source>
</evidence>
<sequence>MRIGKPLRKSRAWKKVGVNGTPKYVSPESVVGRINSDIISSVLAPKIAALASASLERYAGELLVYEDIMKKVNSNESIDGLLESDSSIILQDGIPQQPQRPVFHSQFSVDEAASIFSETSEHFFAKAGKWKAHANAAKFERILDEKYGILRPFITNHPEIEHFIRGVQRKYAMGYFSPFRQGDPPIPRSTAVIILFMMQRGQMRWEIILLTTLFFLIGLQPWALVVVVGVLQGLLMRRKAKPLGKMKRFIPAVESYYTDAKTDTEKHELLLHPVGEPLPSKEEIDASLFDALILGSGPASLYIASLLSRAGRKVLVLSSRNDASGCLSIKHAEYSNVPFDVEASNVAKISRQQQILAPALCTETDTQGGVRFAQIGSNEDAHAFEILSIPGMGTDSYDEELPFILNADGGTAGLIDDAAKYLNDGWPDAEGGNGNSVTGAYAAACEAINSTANEFYISKILSEKVNSLRSSPTYQDSGIRYAQSFLNKTFTINPHTRSLMAGIGMKGENIRPGATSMAAHVTNISAALSGEGMHYPIGGPRALCRALANVVLRSGGRVLTSVDVAELIFGEPQEQASKGKQKEGDNDGPPPPRCVGVKLSDGREIKFASDRFDEKNGSCLPAVISMEGFIWTFINMLPDDIRMKYKVPRGLPALSSRRPVFKVLFALKGSADQLNVTGADYYRLPNAAVARDEFDQSSGQIKHGEIGWSDSDTGDNGDAYADGGKNLMDVINQDPGSISDEHIVNSSRKRARKTKFEAGSSWLHVSFPSAKDPSFEERHGKTTTCVVTIEADDDFVTYFDTKPKIYVIKNASATKGDLDRLLERVKKDVYHIFPQLRDKVDHCEICGPFQKGLSHNPERFAAKGIRADTPYPGLFVGGSDLTVGESFSGDIVGAWLAANAVEQYGPLDHLFLQKNITTDIEQFLEEPGWVDEEDVAIPYKSADAKKDKDV</sequence>
<organism evidence="9">
    <name type="scientific">Phaeodactylum tricornutum</name>
    <name type="common">Diatom</name>
    <dbReference type="NCBI Taxonomy" id="2850"/>
    <lineage>
        <taxon>Eukaryota</taxon>
        <taxon>Sar</taxon>
        <taxon>Stramenopiles</taxon>
        <taxon>Ochrophyta</taxon>
        <taxon>Bacillariophyta</taxon>
        <taxon>Bacillariophyceae</taxon>
        <taxon>Bacillariophycidae</taxon>
        <taxon>Naviculales</taxon>
        <taxon>Phaeodactylaceae</taxon>
        <taxon>Phaeodactylum</taxon>
    </lineage>
</organism>
<evidence type="ECO:0000256" key="2">
    <source>
        <dbReference type="ARBA" id="ARBA00022630"/>
    </source>
</evidence>
<dbReference type="Proteomes" id="UP000836788">
    <property type="component" value="Chromosome 1"/>
</dbReference>
<dbReference type="Gene3D" id="3.50.50.60">
    <property type="entry name" value="FAD/NAD(P)-binding domain"/>
    <property type="match status" value="1"/>
</dbReference>
<comment type="similarity">
    <text evidence="1">Belongs to the carotenoid/retinoid oxidoreductase family. CrtISO subfamily.</text>
</comment>
<evidence type="ECO:0000256" key="3">
    <source>
        <dbReference type="ARBA" id="ARBA00022729"/>
    </source>
</evidence>
<gene>
    <name evidence="9" type="ORF">PTTT1_LOCUS3832</name>
</gene>
<dbReference type="InterPro" id="IPR036188">
    <property type="entry name" value="FAD/NAD-bd_sf"/>
</dbReference>
<evidence type="ECO:0000256" key="6">
    <source>
        <dbReference type="ARBA" id="ARBA00023027"/>
    </source>
</evidence>
<reference evidence="9" key="1">
    <citation type="submission" date="2022-02" db="EMBL/GenBank/DDBJ databases">
        <authorList>
            <person name="Giguere J D."/>
        </authorList>
    </citation>
    <scope>NUCLEOTIDE SEQUENCE</scope>
    <source>
        <strain evidence="9">CCAP 1055/1</strain>
    </source>
</reference>
<dbReference type="PANTHER" id="PTHR46091:SF3">
    <property type="entry name" value="AMINE OXIDASE DOMAIN-CONTAINING PROTEIN"/>
    <property type="match status" value="1"/>
</dbReference>